<dbReference type="SUPFAM" id="SSF51445">
    <property type="entry name" value="(Trans)glycosidases"/>
    <property type="match status" value="1"/>
</dbReference>
<gene>
    <name evidence="4" type="ORF">HNQ88_000776</name>
</gene>
<keyword evidence="4" id="KW-0449">Lipoprotein</keyword>
<evidence type="ECO:0000256" key="1">
    <source>
        <dbReference type="ARBA" id="ARBA00022729"/>
    </source>
</evidence>
<dbReference type="Gene3D" id="3.20.20.80">
    <property type="entry name" value="Glycosidases"/>
    <property type="match status" value="1"/>
</dbReference>
<reference evidence="4" key="1">
    <citation type="submission" date="2023-07" db="EMBL/GenBank/DDBJ databases">
        <title>Genomic Encyclopedia of Type Strains, Phase IV (KMG-IV): sequencing the most valuable type-strain genomes for metagenomic binning, comparative biology and taxonomic classification.</title>
        <authorList>
            <person name="Goeker M."/>
        </authorList>
    </citation>
    <scope>NUCLEOTIDE SEQUENCE</scope>
    <source>
        <strain evidence="4">DSM 26174</strain>
    </source>
</reference>
<dbReference type="InterPro" id="IPR003790">
    <property type="entry name" value="GHL10"/>
</dbReference>
<dbReference type="InterPro" id="IPR013783">
    <property type="entry name" value="Ig-like_fold"/>
</dbReference>
<dbReference type="EMBL" id="JAVDQD010000001">
    <property type="protein sequence ID" value="MDR6237800.1"/>
    <property type="molecule type" value="Genomic_DNA"/>
</dbReference>
<dbReference type="PANTHER" id="PTHR43405">
    <property type="entry name" value="GLYCOSYL HYDROLASE DIGH"/>
    <property type="match status" value="1"/>
</dbReference>
<protein>
    <submittedName>
        <fullName evidence="4">Uncharacterized lipoprotein YddW (UPF0748 family)</fullName>
    </submittedName>
</protein>
<dbReference type="AlphaFoldDB" id="A0AAE3XJU6"/>
<evidence type="ECO:0000313" key="4">
    <source>
        <dbReference type="EMBL" id="MDR6237800.1"/>
    </source>
</evidence>
<dbReference type="Proteomes" id="UP001185092">
    <property type="component" value="Unassembled WGS sequence"/>
</dbReference>
<name>A0AAE3XJU6_9BACT</name>
<accession>A0AAE3XJU6</accession>
<dbReference type="RefSeq" id="WP_309937271.1">
    <property type="nucleotide sequence ID" value="NZ_AP025305.1"/>
</dbReference>
<feature type="signal peptide" evidence="2">
    <location>
        <begin position="1"/>
        <end position="22"/>
    </location>
</feature>
<dbReference type="Gene3D" id="2.60.40.10">
    <property type="entry name" value="Immunoglobulins"/>
    <property type="match status" value="1"/>
</dbReference>
<organism evidence="4 5">
    <name type="scientific">Aureibacter tunicatorum</name>
    <dbReference type="NCBI Taxonomy" id="866807"/>
    <lineage>
        <taxon>Bacteria</taxon>
        <taxon>Pseudomonadati</taxon>
        <taxon>Bacteroidota</taxon>
        <taxon>Cytophagia</taxon>
        <taxon>Cytophagales</taxon>
        <taxon>Persicobacteraceae</taxon>
        <taxon>Aureibacter</taxon>
    </lineage>
</organism>
<feature type="domain" description="Glycosyl hydrolase-like 10" evidence="3">
    <location>
        <begin position="29"/>
        <end position="348"/>
    </location>
</feature>
<sequence length="520" mass="60483">MKKIKIILALSILLLNASLSHSQNLPKREVRGAWIATVYNIDWPSKPKLKSHQQKAEFCAILDSLAELHINTVIVQVRPQSDTFYPSTLEPWSSYLNGKQGYQNADYYNPLSFMIHEAHKRGMEFHAWVNPYRLSMDLDKGKLSPSNPLFKHEEWVVAYGGKYYFNPGIPEVRNYLAKVIREMCTHYDIDAIHMDDYFYPYKVSGEDFPDEVEFARYGNNFDNIEDWRRDNVNKLVENLNTVIKSVRMDIKFGISPFGVWRNKSTDPEGSDSRAGQTNYDDLYADVLLWLKEGWIDYVAPQLYWRIGNPAADYSKLAKWWSEHTYGKHLYIGHSIYKVGDKKMHSDWMNSDQIEKQILLNRELSNVHGSFFYSAKYFMSDRIGFKSQLKANAYNEPALIPEMEWLQLSRNKPDAPSIENIEGSLLEGVSVSWSDNDANSSRKYILYRYELGEALDYNNPKNIIAILSREVKDLHSYVDNNVEKNKIYSYAVSSVDRYNKESAPSRLRTVKVKKKKTLQLN</sequence>
<dbReference type="PANTHER" id="PTHR43405:SF1">
    <property type="entry name" value="GLYCOSYL HYDROLASE DIGH"/>
    <property type="match status" value="1"/>
</dbReference>
<evidence type="ECO:0000313" key="5">
    <source>
        <dbReference type="Proteomes" id="UP001185092"/>
    </source>
</evidence>
<evidence type="ECO:0000259" key="3">
    <source>
        <dbReference type="Pfam" id="PF02638"/>
    </source>
</evidence>
<dbReference type="Pfam" id="PF02638">
    <property type="entry name" value="GHL10"/>
    <property type="match status" value="1"/>
</dbReference>
<keyword evidence="1 2" id="KW-0732">Signal</keyword>
<keyword evidence="5" id="KW-1185">Reference proteome</keyword>
<feature type="chain" id="PRO_5042264547" evidence="2">
    <location>
        <begin position="23"/>
        <end position="520"/>
    </location>
</feature>
<dbReference type="InterPro" id="IPR017853">
    <property type="entry name" value="GH"/>
</dbReference>
<dbReference type="InterPro" id="IPR052177">
    <property type="entry name" value="Divisome_Glycosyl_Hydrolase"/>
</dbReference>
<evidence type="ECO:0000256" key="2">
    <source>
        <dbReference type="SAM" id="SignalP"/>
    </source>
</evidence>
<proteinExistence type="predicted"/>
<comment type="caution">
    <text evidence="4">The sequence shown here is derived from an EMBL/GenBank/DDBJ whole genome shotgun (WGS) entry which is preliminary data.</text>
</comment>